<reference evidence="2" key="1">
    <citation type="journal article" date="2020" name="Stud. Mycol.">
        <title>101 Dothideomycetes genomes: a test case for predicting lifestyles and emergence of pathogens.</title>
        <authorList>
            <person name="Haridas S."/>
            <person name="Albert R."/>
            <person name="Binder M."/>
            <person name="Bloem J."/>
            <person name="Labutti K."/>
            <person name="Salamov A."/>
            <person name="Andreopoulos B."/>
            <person name="Baker S."/>
            <person name="Barry K."/>
            <person name="Bills G."/>
            <person name="Bluhm B."/>
            <person name="Cannon C."/>
            <person name="Castanera R."/>
            <person name="Culley D."/>
            <person name="Daum C."/>
            <person name="Ezra D."/>
            <person name="Gonzalez J."/>
            <person name="Henrissat B."/>
            <person name="Kuo A."/>
            <person name="Liang C."/>
            <person name="Lipzen A."/>
            <person name="Lutzoni F."/>
            <person name="Magnuson J."/>
            <person name="Mondo S."/>
            <person name="Nolan M."/>
            <person name="Ohm R."/>
            <person name="Pangilinan J."/>
            <person name="Park H.-J."/>
            <person name="Ramirez L."/>
            <person name="Alfaro M."/>
            <person name="Sun H."/>
            <person name="Tritt A."/>
            <person name="Yoshinaga Y."/>
            <person name="Zwiers L.-H."/>
            <person name="Turgeon B."/>
            <person name="Goodwin S."/>
            <person name="Spatafora J."/>
            <person name="Crous P."/>
            <person name="Grigoriev I."/>
        </authorList>
    </citation>
    <scope>NUCLEOTIDE SEQUENCE</scope>
    <source>
        <strain evidence="2">CBS 123094</strain>
    </source>
</reference>
<protein>
    <submittedName>
        <fullName evidence="2">Uncharacterized protein</fullName>
    </submittedName>
</protein>
<keyword evidence="3" id="KW-1185">Reference proteome</keyword>
<evidence type="ECO:0000256" key="1">
    <source>
        <dbReference type="SAM" id="MobiDB-lite"/>
    </source>
</evidence>
<feature type="region of interest" description="Disordered" evidence="1">
    <location>
        <begin position="321"/>
        <end position="349"/>
    </location>
</feature>
<dbReference type="Proteomes" id="UP000799779">
    <property type="component" value="Unassembled WGS sequence"/>
</dbReference>
<gene>
    <name evidence="2" type="ORF">P154DRAFT_533353</name>
</gene>
<evidence type="ECO:0000313" key="3">
    <source>
        <dbReference type="Proteomes" id="UP000799779"/>
    </source>
</evidence>
<dbReference type="OrthoDB" id="3812493at2759"/>
<dbReference type="EMBL" id="ML977579">
    <property type="protein sequence ID" value="KAF2002103.1"/>
    <property type="molecule type" value="Genomic_DNA"/>
</dbReference>
<feature type="compositionally biased region" description="Acidic residues" evidence="1">
    <location>
        <begin position="331"/>
        <end position="349"/>
    </location>
</feature>
<proteinExistence type="predicted"/>
<evidence type="ECO:0000313" key="2">
    <source>
        <dbReference type="EMBL" id="KAF2002103.1"/>
    </source>
</evidence>
<organism evidence="2 3">
    <name type="scientific">Amniculicola lignicola CBS 123094</name>
    <dbReference type="NCBI Taxonomy" id="1392246"/>
    <lineage>
        <taxon>Eukaryota</taxon>
        <taxon>Fungi</taxon>
        <taxon>Dikarya</taxon>
        <taxon>Ascomycota</taxon>
        <taxon>Pezizomycotina</taxon>
        <taxon>Dothideomycetes</taxon>
        <taxon>Pleosporomycetidae</taxon>
        <taxon>Pleosporales</taxon>
        <taxon>Amniculicolaceae</taxon>
        <taxon>Amniculicola</taxon>
    </lineage>
</organism>
<name>A0A6A5WJR8_9PLEO</name>
<feature type="region of interest" description="Disordered" evidence="1">
    <location>
        <begin position="1"/>
        <end position="21"/>
    </location>
</feature>
<sequence length="349" mass="38206">MGVTLLPAPPSLRRNAPVPGGSNAPATINAFDPIASGHTYGISFATRAKRDVYQSRVTFKLTATALVPNSPAERLDVVRKVCHAFVNRSNVKDGHLSVGKIALQKFSATGVWKQEDVELTAHMLVVSISQMNYSMKTHRAQDKAIQLHLSGSTHPEFKDPQFHPHADDAALSFSDPMDAFCQILRRHKRVADQIMRLRWHEELLVSPLHYAHIYANEIPALTEHARQQAMDPRLRTPCIPPAQLPQVPHDSNPPPTIEQKLADARNPYLQGGYRPHVGPELGGSMQPRNAPVTGMLVGGATTAPPPSHEIQRRTWGWLEGVPLGVGPPADSEIDAEGETDEDEMGGVPL</sequence>
<accession>A0A6A5WJR8</accession>
<dbReference type="AlphaFoldDB" id="A0A6A5WJR8"/>